<dbReference type="AlphaFoldDB" id="A0A6L6IY30"/>
<comment type="caution">
    <text evidence="1">The sequence shown here is derived from an EMBL/GenBank/DDBJ whole genome shotgun (WGS) entry which is preliminary data.</text>
</comment>
<dbReference type="Proteomes" id="UP000478740">
    <property type="component" value="Unassembled WGS sequence"/>
</dbReference>
<organism evidence="1 2">
    <name type="scientific">Paracoccus shanxieyensis</name>
    <dbReference type="NCBI Taxonomy" id="2675752"/>
    <lineage>
        <taxon>Bacteria</taxon>
        <taxon>Pseudomonadati</taxon>
        <taxon>Pseudomonadota</taxon>
        <taxon>Alphaproteobacteria</taxon>
        <taxon>Rhodobacterales</taxon>
        <taxon>Paracoccaceae</taxon>
        <taxon>Paracoccus</taxon>
    </lineage>
</organism>
<gene>
    <name evidence="1" type="ORF">GL284_09525</name>
</gene>
<dbReference type="EMBL" id="WMII01000007">
    <property type="protein sequence ID" value="MTH64511.1"/>
    <property type="molecule type" value="Genomic_DNA"/>
</dbReference>
<reference evidence="1 2" key="1">
    <citation type="submission" date="2019-11" db="EMBL/GenBank/DDBJ databases">
        <authorList>
            <person name="Dong K."/>
        </authorList>
    </citation>
    <scope>NUCLEOTIDE SEQUENCE [LARGE SCALE GENOMIC DNA]</scope>
    <source>
        <strain evidence="1 2">DK608</strain>
    </source>
</reference>
<proteinExistence type="predicted"/>
<sequence>MRSVPRLRLQGGTDQALALRCAAVLKPDLSPGDPAEGAPDAPVMRPAAEILGEIGATSGRLGKYGFAGCGLWSQDRFGVGRQCVE</sequence>
<dbReference type="RefSeq" id="WP_155044365.1">
    <property type="nucleotide sequence ID" value="NZ_WMIH01000007.1"/>
</dbReference>
<name>A0A6L6IY30_9RHOB</name>
<protein>
    <submittedName>
        <fullName evidence="1">Uncharacterized protein</fullName>
    </submittedName>
</protein>
<accession>A0A6L6IY30</accession>
<keyword evidence="2" id="KW-1185">Reference proteome</keyword>
<evidence type="ECO:0000313" key="2">
    <source>
        <dbReference type="Proteomes" id="UP000478740"/>
    </source>
</evidence>
<evidence type="ECO:0000313" key="1">
    <source>
        <dbReference type="EMBL" id="MTH64511.1"/>
    </source>
</evidence>